<evidence type="ECO:0000256" key="2">
    <source>
        <dbReference type="ARBA" id="ARBA00009773"/>
    </source>
</evidence>
<dbReference type="GO" id="GO:0005886">
    <property type="term" value="C:plasma membrane"/>
    <property type="evidence" value="ECO:0007669"/>
    <property type="project" value="UniProtKB-SubCell"/>
</dbReference>
<feature type="transmembrane region" description="Helical" evidence="8">
    <location>
        <begin position="12"/>
        <end position="31"/>
    </location>
</feature>
<comment type="subcellular location">
    <subcellularLocation>
        <location evidence="1">Cell membrane</location>
        <topology evidence="1">Multi-pass membrane protein</topology>
    </subcellularLocation>
</comment>
<feature type="transmembrane region" description="Helical" evidence="8">
    <location>
        <begin position="307"/>
        <end position="334"/>
    </location>
</feature>
<evidence type="ECO:0000313" key="9">
    <source>
        <dbReference type="EMBL" id="KYF92929.1"/>
    </source>
</evidence>
<feature type="transmembrane region" description="Helical" evidence="8">
    <location>
        <begin position="265"/>
        <end position="287"/>
    </location>
</feature>
<dbReference type="Pfam" id="PF01594">
    <property type="entry name" value="AI-2E_transport"/>
    <property type="match status" value="1"/>
</dbReference>
<evidence type="ECO:0000256" key="1">
    <source>
        <dbReference type="ARBA" id="ARBA00004651"/>
    </source>
</evidence>
<keyword evidence="3" id="KW-0813">Transport</keyword>
<name>A0A150SKJ8_SORCE</name>
<evidence type="ECO:0000256" key="4">
    <source>
        <dbReference type="ARBA" id="ARBA00022475"/>
    </source>
</evidence>
<dbReference type="PANTHER" id="PTHR21716">
    <property type="entry name" value="TRANSMEMBRANE PROTEIN"/>
    <property type="match status" value="1"/>
</dbReference>
<evidence type="ECO:0000256" key="8">
    <source>
        <dbReference type="SAM" id="Phobius"/>
    </source>
</evidence>
<dbReference type="EMBL" id="JEMB01000864">
    <property type="protein sequence ID" value="KYF92929.1"/>
    <property type="molecule type" value="Genomic_DNA"/>
</dbReference>
<dbReference type="GO" id="GO:0055085">
    <property type="term" value="P:transmembrane transport"/>
    <property type="evidence" value="ECO:0007669"/>
    <property type="project" value="TreeGrafter"/>
</dbReference>
<keyword evidence="5 8" id="KW-0812">Transmembrane</keyword>
<feature type="transmembrane region" description="Helical" evidence="8">
    <location>
        <begin position="149"/>
        <end position="175"/>
    </location>
</feature>
<comment type="similarity">
    <text evidence="2">Belongs to the autoinducer-2 exporter (AI-2E) (TC 2.A.86) family.</text>
</comment>
<keyword evidence="7 8" id="KW-0472">Membrane</keyword>
<accession>A0A150SKJ8</accession>
<dbReference type="InterPro" id="IPR002549">
    <property type="entry name" value="AI-2E-like"/>
</dbReference>
<keyword evidence="4" id="KW-1003">Cell membrane</keyword>
<evidence type="ECO:0000313" key="10">
    <source>
        <dbReference type="Proteomes" id="UP000075635"/>
    </source>
</evidence>
<gene>
    <name evidence="9" type="ORF">BE17_12370</name>
</gene>
<dbReference type="PANTHER" id="PTHR21716:SF53">
    <property type="entry name" value="PERMEASE PERM-RELATED"/>
    <property type="match status" value="1"/>
</dbReference>
<dbReference type="AlphaFoldDB" id="A0A150SKJ8"/>
<evidence type="ECO:0008006" key="11">
    <source>
        <dbReference type="Google" id="ProtNLM"/>
    </source>
</evidence>
<dbReference type="Proteomes" id="UP000075635">
    <property type="component" value="Unassembled WGS sequence"/>
</dbReference>
<sequence length="351" mass="37021">MRNSQVGSAPSVRNSVLVVAGGVVALCLAVHHLSPAVLSLLVGGAVYYLLAPFVSLLERRRVPRIASTLLLAGLLGGGVATAAWYLVPRVYSEFSSLVTQLPDRLMRLERWLVEESGVLGEGSNERVQAAIDTLLRRSGGVAMELVHRLFGVVMAASGSASSVLFGLITGLYLLLSGHEVARGLPRWIPPAHRERWVRFGRASSRVLAAYVRARVLASLFIGVSYWIAFALLGLNQALLLAVVGGLLNFIPVVGPLLAAIPALIVAAFQGVGLVLGVGVVMIVAQQIESVVIGPLLEGRSVRLPPVAIVLVVATGAAIAGIPGMLLATPVAGLVRTALDIFYREAWCEQSE</sequence>
<feature type="transmembrane region" description="Helical" evidence="8">
    <location>
        <begin position="238"/>
        <end position="258"/>
    </location>
</feature>
<comment type="caution">
    <text evidence="9">The sequence shown here is derived from an EMBL/GenBank/DDBJ whole genome shotgun (WGS) entry which is preliminary data.</text>
</comment>
<reference evidence="9 10" key="1">
    <citation type="submission" date="2014-02" db="EMBL/GenBank/DDBJ databases">
        <title>The small core and large imbalanced accessory genome model reveals a collaborative survival strategy of Sorangium cellulosum strains in nature.</title>
        <authorList>
            <person name="Han K."/>
            <person name="Peng R."/>
            <person name="Blom J."/>
            <person name="Li Y.-Z."/>
        </authorList>
    </citation>
    <scope>NUCLEOTIDE SEQUENCE [LARGE SCALE GENOMIC DNA]</scope>
    <source>
        <strain evidence="9 10">So0011-07</strain>
    </source>
</reference>
<feature type="transmembrane region" description="Helical" evidence="8">
    <location>
        <begin position="69"/>
        <end position="87"/>
    </location>
</feature>
<feature type="transmembrane region" description="Helical" evidence="8">
    <location>
        <begin position="37"/>
        <end position="57"/>
    </location>
</feature>
<proteinExistence type="inferred from homology"/>
<keyword evidence="6 8" id="KW-1133">Transmembrane helix</keyword>
<evidence type="ECO:0000256" key="5">
    <source>
        <dbReference type="ARBA" id="ARBA00022692"/>
    </source>
</evidence>
<evidence type="ECO:0000256" key="3">
    <source>
        <dbReference type="ARBA" id="ARBA00022448"/>
    </source>
</evidence>
<feature type="transmembrane region" description="Helical" evidence="8">
    <location>
        <begin position="211"/>
        <end position="232"/>
    </location>
</feature>
<evidence type="ECO:0000256" key="6">
    <source>
        <dbReference type="ARBA" id="ARBA00022989"/>
    </source>
</evidence>
<evidence type="ECO:0000256" key="7">
    <source>
        <dbReference type="ARBA" id="ARBA00023136"/>
    </source>
</evidence>
<protein>
    <recommendedName>
        <fullName evidence="11">Permease</fullName>
    </recommendedName>
</protein>
<organism evidence="9 10">
    <name type="scientific">Sorangium cellulosum</name>
    <name type="common">Polyangium cellulosum</name>
    <dbReference type="NCBI Taxonomy" id="56"/>
    <lineage>
        <taxon>Bacteria</taxon>
        <taxon>Pseudomonadati</taxon>
        <taxon>Myxococcota</taxon>
        <taxon>Polyangia</taxon>
        <taxon>Polyangiales</taxon>
        <taxon>Polyangiaceae</taxon>
        <taxon>Sorangium</taxon>
    </lineage>
</organism>